<accession>A0AAD1R422</accession>
<dbReference type="AlphaFoldDB" id="A0AAD1R422"/>
<dbReference type="Proteomes" id="UP001295444">
    <property type="component" value="Chromosome 01"/>
</dbReference>
<evidence type="ECO:0000313" key="1">
    <source>
        <dbReference type="EMBL" id="CAH2222760.1"/>
    </source>
</evidence>
<keyword evidence="2" id="KW-1185">Reference proteome</keyword>
<dbReference type="EMBL" id="OW240912">
    <property type="protein sequence ID" value="CAH2222760.1"/>
    <property type="molecule type" value="Genomic_DNA"/>
</dbReference>
<reference evidence="1" key="1">
    <citation type="submission" date="2022-03" db="EMBL/GenBank/DDBJ databases">
        <authorList>
            <person name="Alioto T."/>
            <person name="Alioto T."/>
            <person name="Gomez Garrido J."/>
        </authorList>
    </citation>
    <scope>NUCLEOTIDE SEQUENCE</scope>
</reference>
<name>A0AAD1R422_PELCU</name>
<organism evidence="1 2">
    <name type="scientific">Pelobates cultripes</name>
    <name type="common">Western spadefoot toad</name>
    <dbReference type="NCBI Taxonomy" id="61616"/>
    <lineage>
        <taxon>Eukaryota</taxon>
        <taxon>Metazoa</taxon>
        <taxon>Chordata</taxon>
        <taxon>Craniata</taxon>
        <taxon>Vertebrata</taxon>
        <taxon>Euteleostomi</taxon>
        <taxon>Amphibia</taxon>
        <taxon>Batrachia</taxon>
        <taxon>Anura</taxon>
        <taxon>Pelobatoidea</taxon>
        <taxon>Pelobatidae</taxon>
        <taxon>Pelobates</taxon>
    </lineage>
</organism>
<evidence type="ECO:0000313" key="2">
    <source>
        <dbReference type="Proteomes" id="UP001295444"/>
    </source>
</evidence>
<gene>
    <name evidence="1" type="ORF">PECUL_23A042873</name>
</gene>
<sequence length="112" mass="12095">MVPSGLAVDDALFSMGGMEAGAVKVLQNRIPLARKPHSTPSKGFSQHYVSKLLPIQPSRGHVHGILHSILANVLQSPDILDNFLAIERPQSALVSIHKTMALFITRGSTFTN</sequence>
<proteinExistence type="predicted"/>
<protein>
    <submittedName>
        <fullName evidence="1">Uncharacterized protein</fullName>
    </submittedName>
</protein>